<evidence type="ECO:0000313" key="2">
    <source>
        <dbReference type="Proteomes" id="UP000199063"/>
    </source>
</evidence>
<gene>
    <name evidence="1" type="ORF">SAMN05444921_12155</name>
</gene>
<proteinExistence type="predicted"/>
<dbReference type="OrthoDB" id="4247206at2"/>
<protein>
    <submittedName>
        <fullName evidence="1">Uncharacterized protein</fullName>
    </submittedName>
</protein>
<keyword evidence="2" id="KW-1185">Reference proteome</keyword>
<dbReference type="AlphaFoldDB" id="A0A1G9ZAB6"/>
<dbReference type="RefSeq" id="WP_093659329.1">
    <property type="nucleotide sequence ID" value="NZ_FNHI01000021.1"/>
</dbReference>
<accession>A0A1G9ZAB6</accession>
<organism evidence="1 2">
    <name type="scientific">Streptomyces wuyuanensis</name>
    <dbReference type="NCBI Taxonomy" id="1196353"/>
    <lineage>
        <taxon>Bacteria</taxon>
        <taxon>Bacillati</taxon>
        <taxon>Actinomycetota</taxon>
        <taxon>Actinomycetes</taxon>
        <taxon>Kitasatosporales</taxon>
        <taxon>Streptomycetaceae</taxon>
        <taxon>Streptomyces</taxon>
    </lineage>
</organism>
<dbReference type="STRING" id="1196353.SAMN05444921_12155"/>
<dbReference type="EMBL" id="FNHI01000021">
    <property type="protein sequence ID" value="SDN18412.1"/>
    <property type="molecule type" value="Genomic_DNA"/>
</dbReference>
<sequence length="101" mass="11812">MKHLDGVTISEIGIYPVGLLADWQHFVHNPDRKDARRSLRASLRREWDRIKARNWRAAKNYFNGYLAEHPTLGTRAGHGWTRGRAYRDLARHLRSDPRNPA</sequence>
<name>A0A1G9ZAB6_9ACTN</name>
<dbReference type="Proteomes" id="UP000199063">
    <property type="component" value="Unassembled WGS sequence"/>
</dbReference>
<evidence type="ECO:0000313" key="1">
    <source>
        <dbReference type="EMBL" id="SDN18412.1"/>
    </source>
</evidence>
<reference evidence="2" key="1">
    <citation type="submission" date="2016-10" db="EMBL/GenBank/DDBJ databases">
        <authorList>
            <person name="Varghese N."/>
            <person name="Submissions S."/>
        </authorList>
    </citation>
    <scope>NUCLEOTIDE SEQUENCE [LARGE SCALE GENOMIC DNA]</scope>
    <source>
        <strain evidence="2">CGMCC 4.7042</strain>
    </source>
</reference>
<dbReference type="GeneID" id="40832637"/>